<evidence type="ECO:0000313" key="2">
    <source>
        <dbReference type="Proteomes" id="UP000597301"/>
    </source>
</evidence>
<reference evidence="2" key="1">
    <citation type="journal article" date="2019" name="Int. J. Syst. Evol. Microbiol.">
        <title>The Global Catalogue of Microorganisms (GCM) 10K type strain sequencing project: providing services to taxonomists for standard genome sequencing and annotation.</title>
        <authorList>
            <consortium name="The Broad Institute Genomics Platform"/>
            <consortium name="The Broad Institute Genome Sequencing Center for Infectious Disease"/>
            <person name="Wu L."/>
            <person name="Ma J."/>
        </authorList>
    </citation>
    <scope>NUCLEOTIDE SEQUENCE [LARGE SCALE GENOMIC DNA]</scope>
    <source>
        <strain evidence="2">CGMCC 1.15122</strain>
    </source>
</reference>
<comment type="caution">
    <text evidence="1">The sequence shown here is derived from an EMBL/GenBank/DDBJ whole genome shotgun (WGS) entry which is preliminary data.</text>
</comment>
<dbReference type="Gene3D" id="3.40.50.150">
    <property type="entry name" value="Vaccinia Virus protein VP39"/>
    <property type="match status" value="1"/>
</dbReference>
<dbReference type="EMBL" id="BMHM01000003">
    <property type="protein sequence ID" value="GGC85949.1"/>
    <property type="molecule type" value="Genomic_DNA"/>
</dbReference>
<protein>
    <recommendedName>
        <fullName evidence="3">DNA adenine methylase</fullName>
    </recommendedName>
</protein>
<evidence type="ECO:0008006" key="3">
    <source>
        <dbReference type="Google" id="ProtNLM"/>
    </source>
</evidence>
<dbReference type="InterPro" id="IPR029063">
    <property type="entry name" value="SAM-dependent_MTases_sf"/>
</dbReference>
<keyword evidence="2" id="KW-1185">Reference proteome</keyword>
<accession>A0ABQ1NWN8</accession>
<dbReference type="Proteomes" id="UP000597301">
    <property type="component" value="Unassembled WGS sequence"/>
</dbReference>
<gene>
    <name evidence="1" type="ORF">GCM10011382_15120</name>
</gene>
<organism evidence="1 2">
    <name type="scientific">Vreelandella lutescens</name>
    <dbReference type="NCBI Taxonomy" id="1602943"/>
    <lineage>
        <taxon>Bacteria</taxon>
        <taxon>Pseudomonadati</taxon>
        <taxon>Pseudomonadota</taxon>
        <taxon>Gammaproteobacteria</taxon>
        <taxon>Oceanospirillales</taxon>
        <taxon>Halomonadaceae</taxon>
        <taxon>Vreelandella</taxon>
    </lineage>
</organism>
<sequence length="55" mass="6085">MASMLAKLKGKAIISLNDHPDIRRIFADYHIETTDIRYSVGGGKGSDAKEVLFFS</sequence>
<proteinExistence type="predicted"/>
<name>A0ABQ1NWN8_9GAMM</name>
<evidence type="ECO:0000313" key="1">
    <source>
        <dbReference type="EMBL" id="GGC85949.1"/>
    </source>
</evidence>